<dbReference type="PROSITE" id="PS00571">
    <property type="entry name" value="AMIDASES"/>
    <property type="match status" value="1"/>
</dbReference>
<dbReference type="Pfam" id="PF01425">
    <property type="entry name" value="Amidase"/>
    <property type="match status" value="1"/>
</dbReference>
<evidence type="ECO:0000313" key="10">
    <source>
        <dbReference type="Proteomes" id="UP000317158"/>
    </source>
</evidence>
<evidence type="ECO:0000256" key="1">
    <source>
        <dbReference type="ARBA" id="ARBA00008069"/>
    </source>
</evidence>
<dbReference type="HAMAP" id="MF_00120">
    <property type="entry name" value="GatA"/>
    <property type="match status" value="1"/>
</dbReference>
<accession>A0A520KV22</accession>
<gene>
    <name evidence="7 9" type="primary">gatA</name>
    <name evidence="9" type="ORF">EF806_01170</name>
</gene>
<dbReference type="GO" id="GO:0006412">
    <property type="term" value="P:translation"/>
    <property type="evidence" value="ECO:0007669"/>
    <property type="project" value="UniProtKB-UniRule"/>
</dbReference>
<keyword evidence="2 7" id="KW-0436">Ligase</keyword>
<dbReference type="InterPro" id="IPR020556">
    <property type="entry name" value="Amidase_CS"/>
</dbReference>
<dbReference type="Gene3D" id="3.90.1300.10">
    <property type="entry name" value="Amidase signature (AS) domain"/>
    <property type="match status" value="1"/>
</dbReference>
<dbReference type="NCBIfam" id="TIGR00132">
    <property type="entry name" value="gatA"/>
    <property type="match status" value="1"/>
</dbReference>
<dbReference type="Proteomes" id="UP000317158">
    <property type="component" value="Unassembled WGS sequence"/>
</dbReference>
<feature type="active site" description="Charge relay system" evidence="7">
    <location>
        <position position="72"/>
    </location>
</feature>
<feature type="active site" description="Charge relay system" evidence="7">
    <location>
        <position position="147"/>
    </location>
</feature>
<reference evidence="9 10" key="1">
    <citation type="journal article" date="2019" name="Nat. Microbiol.">
        <title>Wide diversity of methane and short-chain alkane metabolisms in uncultured archaea.</title>
        <authorList>
            <person name="Borrel G."/>
            <person name="Adam P.S."/>
            <person name="McKay L.J."/>
            <person name="Chen L.X."/>
            <person name="Sierra-Garcia I.N."/>
            <person name="Sieber C.M."/>
            <person name="Letourneur Q."/>
            <person name="Ghozlane A."/>
            <person name="Andersen G.L."/>
            <person name="Li W.J."/>
            <person name="Hallam S.J."/>
            <person name="Muyzer G."/>
            <person name="de Oliveira V.M."/>
            <person name="Inskeep W.P."/>
            <person name="Banfield J.F."/>
            <person name="Gribaldo S."/>
        </authorList>
    </citation>
    <scope>NUCLEOTIDE SEQUENCE [LARGE SCALE GENOMIC DNA]</scope>
    <source>
        <strain evidence="9">NM1a</strain>
    </source>
</reference>
<dbReference type="InterPro" id="IPR004412">
    <property type="entry name" value="GatA"/>
</dbReference>
<comment type="function">
    <text evidence="7">Allows the formation of correctly charged Gln-tRNA(Gln) through the transamidation of misacylated Glu-tRNA(Gln) in organisms which lack glutaminyl-tRNA synthetase. The reaction takes place in the presence of glutamine and ATP through an activated gamma-phospho-Glu-tRNA(Gln).</text>
</comment>
<evidence type="ECO:0000256" key="4">
    <source>
        <dbReference type="ARBA" id="ARBA00022840"/>
    </source>
</evidence>
<dbReference type="InterPro" id="IPR036928">
    <property type="entry name" value="AS_sf"/>
</dbReference>
<dbReference type="PANTHER" id="PTHR11895">
    <property type="entry name" value="TRANSAMIDASE"/>
    <property type="match status" value="1"/>
</dbReference>
<dbReference type="GO" id="GO:0016740">
    <property type="term" value="F:transferase activity"/>
    <property type="evidence" value="ECO:0007669"/>
    <property type="project" value="UniProtKB-KW"/>
</dbReference>
<evidence type="ECO:0000256" key="5">
    <source>
        <dbReference type="ARBA" id="ARBA00022917"/>
    </source>
</evidence>
<dbReference type="GO" id="GO:0050567">
    <property type="term" value="F:glutaminyl-tRNA synthase (glutamine-hydrolyzing) activity"/>
    <property type="evidence" value="ECO:0007669"/>
    <property type="project" value="UniProtKB-UniRule"/>
</dbReference>
<dbReference type="AlphaFoldDB" id="A0A520KV22"/>
<dbReference type="GO" id="GO:0005524">
    <property type="term" value="F:ATP binding"/>
    <property type="evidence" value="ECO:0007669"/>
    <property type="project" value="UniProtKB-KW"/>
</dbReference>
<dbReference type="PANTHER" id="PTHR11895:SF7">
    <property type="entry name" value="GLUTAMYL-TRNA(GLN) AMIDOTRANSFERASE SUBUNIT A, MITOCHONDRIAL"/>
    <property type="match status" value="1"/>
</dbReference>
<proteinExistence type="inferred from homology"/>
<evidence type="ECO:0000256" key="7">
    <source>
        <dbReference type="HAMAP-Rule" id="MF_00120"/>
    </source>
</evidence>
<feature type="domain" description="Amidase" evidence="8">
    <location>
        <begin position="23"/>
        <end position="462"/>
    </location>
</feature>
<dbReference type="InterPro" id="IPR023631">
    <property type="entry name" value="Amidase_dom"/>
</dbReference>
<keyword evidence="9" id="KW-0808">Transferase</keyword>
<dbReference type="EC" id="6.3.5.7" evidence="7"/>
<comment type="catalytic activity">
    <reaction evidence="6 7">
        <text>L-glutamyl-tRNA(Gln) + L-glutamine + ATP + H2O = L-glutaminyl-tRNA(Gln) + L-glutamate + ADP + phosphate + H(+)</text>
        <dbReference type="Rhea" id="RHEA:17521"/>
        <dbReference type="Rhea" id="RHEA-COMP:9681"/>
        <dbReference type="Rhea" id="RHEA-COMP:9684"/>
        <dbReference type="ChEBI" id="CHEBI:15377"/>
        <dbReference type="ChEBI" id="CHEBI:15378"/>
        <dbReference type="ChEBI" id="CHEBI:29985"/>
        <dbReference type="ChEBI" id="CHEBI:30616"/>
        <dbReference type="ChEBI" id="CHEBI:43474"/>
        <dbReference type="ChEBI" id="CHEBI:58359"/>
        <dbReference type="ChEBI" id="CHEBI:78520"/>
        <dbReference type="ChEBI" id="CHEBI:78521"/>
        <dbReference type="ChEBI" id="CHEBI:456216"/>
        <dbReference type="EC" id="6.3.5.7"/>
    </reaction>
</comment>
<comment type="subunit">
    <text evidence="7">Heterotrimer of A, B and C subunits.</text>
</comment>
<keyword evidence="4 7" id="KW-0067">ATP-binding</keyword>
<sequence>MKSFKRGIEGFKDIVNNGETEETISKLIDKINKSRLNAFITIRKEAIEDAKKIDKGEVERKGRLLGVPIAVKDNISTKGIETTCASKMLKGYIPPFDATIIEKLKREGGIIIGKTNMDEFAMGSTTETSFFGPTLNPWKNDRVPGGSSGGSAAAVAAGECMVALGTDTGGSVRCPSSFCGIIGIKPTYGLVSRYGLIAYASSIECIGSMATSIKDAETVLNIISGKDPKDSTSISLEDREKIINNHKTDKSKRKKRIGVLTTLFNDNSIDKDVLNSVWNAIYKLDDLGIEYKEIDLPNIRYALPSYYIISMSEASSNLARFDGTHYGFSLDEELNWDSTFSKIRKKGFGREVKRRVLMGTFALSAGYYGRYYLKALKIRSMIIDDFNNIFDKEKLDTIVTPTMPYKPFRLGEKIDDPVSMYLSDIFTVPVNLAGLPSLNITCGFSEGLPIGMQLIGKAFCEPDIIDIAKIYELNTNYQKKVWELF</sequence>
<evidence type="ECO:0000256" key="3">
    <source>
        <dbReference type="ARBA" id="ARBA00022741"/>
    </source>
</evidence>
<organism evidence="9 10">
    <name type="scientific">Methanoliparum thermophilum</name>
    <dbReference type="NCBI Taxonomy" id="2491083"/>
    <lineage>
        <taxon>Archaea</taxon>
        <taxon>Methanobacteriati</taxon>
        <taxon>Methanobacteriota</taxon>
        <taxon>Candidatus Methanoliparia</taxon>
        <taxon>Candidatus Methanoliparales</taxon>
        <taxon>Candidatus Methanoliparaceae</taxon>
        <taxon>Candidatus Methanoliparum</taxon>
    </lineage>
</organism>
<evidence type="ECO:0000256" key="6">
    <source>
        <dbReference type="ARBA" id="ARBA00047407"/>
    </source>
</evidence>
<name>A0A520KV22_METT2</name>
<evidence type="ECO:0000256" key="2">
    <source>
        <dbReference type="ARBA" id="ARBA00022598"/>
    </source>
</evidence>
<feature type="active site" description="Acyl-ester intermediate" evidence="7">
    <location>
        <position position="171"/>
    </location>
</feature>
<dbReference type="EMBL" id="RXIF01000002">
    <property type="protein sequence ID" value="RZN65531.1"/>
    <property type="molecule type" value="Genomic_DNA"/>
</dbReference>
<evidence type="ECO:0000313" key="9">
    <source>
        <dbReference type="EMBL" id="RZN65531.1"/>
    </source>
</evidence>
<dbReference type="InterPro" id="IPR000120">
    <property type="entry name" value="Amidase"/>
</dbReference>
<protein>
    <recommendedName>
        <fullName evidence="7">Glutamyl-tRNA(Gln) amidotransferase subunit A</fullName>
        <shortName evidence="7">Glu-ADT subunit A</shortName>
        <ecNumber evidence="7">6.3.5.7</ecNumber>
    </recommendedName>
</protein>
<evidence type="ECO:0000259" key="8">
    <source>
        <dbReference type="Pfam" id="PF01425"/>
    </source>
</evidence>
<keyword evidence="5 7" id="KW-0648">Protein biosynthesis</keyword>
<dbReference type="GO" id="GO:0030956">
    <property type="term" value="C:glutamyl-tRNA(Gln) amidotransferase complex"/>
    <property type="evidence" value="ECO:0007669"/>
    <property type="project" value="InterPro"/>
</dbReference>
<comment type="similarity">
    <text evidence="1 7">Belongs to the amidase family. GatA subfamily.</text>
</comment>
<keyword evidence="3 7" id="KW-0547">Nucleotide-binding</keyword>
<comment type="caution">
    <text evidence="9">The sequence shown here is derived from an EMBL/GenBank/DDBJ whole genome shotgun (WGS) entry which is preliminary data.</text>
</comment>
<dbReference type="SUPFAM" id="SSF75304">
    <property type="entry name" value="Amidase signature (AS) enzymes"/>
    <property type="match status" value="1"/>
</dbReference>